<evidence type="ECO:0000313" key="2">
    <source>
        <dbReference type="EMBL" id="MBU3856811.1"/>
    </source>
</evidence>
<evidence type="ECO:0000313" key="3">
    <source>
        <dbReference type="Proteomes" id="UP000784286"/>
    </source>
</evidence>
<name>A0A948TNR4_9BACT</name>
<reference evidence="2" key="1">
    <citation type="journal article" date="2021" name="PeerJ">
        <title>Extensive microbial diversity within the chicken gut microbiome revealed by metagenomics and culture.</title>
        <authorList>
            <person name="Gilroy R."/>
            <person name="Ravi A."/>
            <person name="Getino M."/>
            <person name="Pursley I."/>
            <person name="Horton D.L."/>
            <person name="Alikhan N.F."/>
            <person name="Baker D."/>
            <person name="Gharbi K."/>
            <person name="Hall N."/>
            <person name="Watson M."/>
            <person name="Adriaenssens E.M."/>
            <person name="Foster-Nyarko E."/>
            <person name="Jarju S."/>
            <person name="Secka A."/>
            <person name="Antonio M."/>
            <person name="Oren A."/>
            <person name="Chaudhuri R.R."/>
            <person name="La Ragione R."/>
            <person name="Hildebrand F."/>
            <person name="Pallen M.J."/>
        </authorList>
    </citation>
    <scope>NUCLEOTIDE SEQUENCE</scope>
    <source>
        <strain evidence="2">8470</strain>
    </source>
</reference>
<dbReference type="PANTHER" id="PTHR48098">
    <property type="entry name" value="ENTEROCHELIN ESTERASE-RELATED"/>
    <property type="match status" value="1"/>
</dbReference>
<dbReference type="EMBL" id="JAHLFJ010000084">
    <property type="protein sequence ID" value="MBU3856811.1"/>
    <property type="molecule type" value="Genomic_DNA"/>
</dbReference>
<reference evidence="2" key="2">
    <citation type="submission" date="2021-04" db="EMBL/GenBank/DDBJ databases">
        <authorList>
            <person name="Gilroy R."/>
        </authorList>
    </citation>
    <scope>NUCLEOTIDE SEQUENCE</scope>
    <source>
        <strain evidence="2">8470</strain>
    </source>
</reference>
<dbReference type="Proteomes" id="UP000784286">
    <property type="component" value="Unassembled WGS sequence"/>
</dbReference>
<dbReference type="Gene3D" id="3.40.50.1820">
    <property type="entry name" value="alpha/beta hydrolase"/>
    <property type="match status" value="1"/>
</dbReference>
<accession>A0A948TNR4</accession>
<dbReference type="PANTHER" id="PTHR48098:SF1">
    <property type="entry name" value="DIACYLGLYCEROL ACYLTRANSFERASE_MYCOLYLTRANSFERASE AG85A"/>
    <property type="match status" value="1"/>
</dbReference>
<feature type="signal peptide" evidence="1">
    <location>
        <begin position="1"/>
        <end position="22"/>
    </location>
</feature>
<keyword evidence="1" id="KW-0732">Signal</keyword>
<dbReference type="InterPro" id="IPR029058">
    <property type="entry name" value="AB_hydrolase_fold"/>
</dbReference>
<organism evidence="2 3">
    <name type="scientific">Candidatus Phocaeicola excrementipullorum</name>
    <dbReference type="NCBI Taxonomy" id="2838731"/>
    <lineage>
        <taxon>Bacteria</taxon>
        <taxon>Pseudomonadati</taxon>
        <taxon>Bacteroidota</taxon>
        <taxon>Bacteroidia</taxon>
        <taxon>Bacteroidales</taxon>
        <taxon>Bacteroidaceae</taxon>
        <taxon>Phocaeicola</taxon>
    </lineage>
</organism>
<protein>
    <submittedName>
        <fullName evidence="2">Esterase family protein</fullName>
    </submittedName>
</protein>
<feature type="chain" id="PRO_5037222344" evidence="1">
    <location>
        <begin position="23"/>
        <end position="284"/>
    </location>
</feature>
<dbReference type="AlphaFoldDB" id="A0A948TNR4"/>
<dbReference type="InterPro" id="IPR000801">
    <property type="entry name" value="Esterase-like"/>
</dbReference>
<dbReference type="Pfam" id="PF00756">
    <property type="entry name" value="Esterase"/>
    <property type="match status" value="1"/>
</dbReference>
<sequence length="284" mass="32180">MRKAGFWITVLSVWMAVLSVQASRVDTVWVKSPSMNRDVQVVYIVPQQACAGQPEACPVIYLLHGYGNNAKSWLKYKPELLRIADEKGIMFVCPDGKDSWYWNSPLNPDYRFEEFVSKELVQYTDSHYATVASRNGRAITGNSMGGHGALWNAMRHKDVFGAAGSTSGGVDIRPFPGNWGISRQLGAYADNRQRWEEHTVISQTGRIKDGDLALIVDCGSGDFFLKVNLELHRLLQDCGVGHDFIVRPGEHNWTYWINSIDYQISFFEKYFKRRMSGVNAKQTK</sequence>
<dbReference type="SUPFAM" id="SSF53474">
    <property type="entry name" value="alpha/beta-Hydrolases"/>
    <property type="match status" value="1"/>
</dbReference>
<gene>
    <name evidence="2" type="ORF">H9928_09725</name>
</gene>
<proteinExistence type="predicted"/>
<evidence type="ECO:0000256" key="1">
    <source>
        <dbReference type="SAM" id="SignalP"/>
    </source>
</evidence>
<dbReference type="InterPro" id="IPR050583">
    <property type="entry name" value="Mycobacterial_A85_antigen"/>
</dbReference>
<comment type="caution">
    <text evidence="2">The sequence shown here is derived from an EMBL/GenBank/DDBJ whole genome shotgun (WGS) entry which is preliminary data.</text>
</comment>
<dbReference type="GO" id="GO:0016747">
    <property type="term" value="F:acyltransferase activity, transferring groups other than amino-acyl groups"/>
    <property type="evidence" value="ECO:0007669"/>
    <property type="project" value="TreeGrafter"/>
</dbReference>